<dbReference type="SUPFAM" id="SSF90123">
    <property type="entry name" value="ABC transporter transmembrane region"/>
    <property type="match status" value="1"/>
</dbReference>
<evidence type="ECO:0000256" key="5">
    <source>
        <dbReference type="ARBA" id="ARBA00022741"/>
    </source>
</evidence>
<dbReference type="InterPro" id="IPR011527">
    <property type="entry name" value="ABC1_TM_dom"/>
</dbReference>
<dbReference type="PANTHER" id="PTHR43394:SF14">
    <property type="entry name" value="TRANSPORTER 2, ATP BINDING CASSETTE SUBFAMILY B"/>
    <property type="match status" value="1"/>
</dbReference>
<dbReference type="AlphaFoldDB" id="A0A9Q0D653"/>
<name>A0A9Q0D653_9TELE</name>
<evidence type="ECO:0000259" key="12">
    <source>
        <dbReference type="PROSITE" id="PS50893"/>
    </source>
</evidence>
<keyword evidence="8" id="KW-1278">Translocase</keyword>
<feature type="transmembrane region" description="Helical" evidence="11">
    <location>
        <begin position="20"/>
        <end position="41"/>
    </location>
</feature>
<evidence type="ECO:0000256" key="8">
    <source>
        <dbReference type="ARBA" id="ARBA00022967"/>
    </source>
</evidence>
<dbReference type="OrthoDB" id="6500128at2759"/>
<comment type="subcellular location">
    <subcellularLocation>
        <location evidence="1">Endomembrane system</location>
        <topology evidence="1">Multi-pass membrane protein</topology>
    </subcellularLocation>
</comment>
<gene>
    <name evidence="14" type="ORF">NHX12_016913</name>
</gene>
<evidence type="ECO:0000256" key="10">
    <source>
        <dbReference type="ARBA" id="ARBA00023136"/>
    </source>
</evidence>
<organism evidence="14 15">
    <name type="scientific">Muraenolepis orangiensis</name>
    <name type="common">Patagonian moray cod</name>
    <dbReference type="NCBI Taxonomy" id="630683"/>
    <lineage>
        <taxon>Eukaryota</taxon>
        <taxon>Metazoa</taxon>
        <taxon>Chordata</taxon>
        <taxon>Craniata</taxon>
        <taxon>Vertebrata</taxon>
        <taxon>Euteleostomi</taxon>
        <taxon>Actinopterygii</taxon>
        <taxon>Neopterygii</taxon>
        <taxon>Teleostei</taxon>
        <taxon>Neoteleostei</taxon>
        <taxon>Acanthomorphata</taxon>
        <taxon>Zeiogadaria</taxon>
        <taxon>Gadariae</taxon>
        <taxon>Gadiformes</taxon>
        <taxon>Muraenolepidoidei</taxon>
        <taxon>Muraenolepididae</taxon>
        <taxon>Muraenolepis</taxon>
    </lineage>
</organism>
<evidence type="ECO:0000256" key="11">
    <source>
        <dbReference type="SAM" id="Phobius"/>
    </source>
</evidence>
<dbReference type="Proteomes" id="UP001148018">
    <property type="component" value="Unassembled WGS sequence"/>
</dbReference>
<dbReference type="Pfam" id="PF00005">
    <property type="entry name" value="ABC_tran"/>
    <property type="match status" value="1"/>
</dbReference>
<dbReference type="EMBL" id="JANIIK010003335">
    <property type="protein sequence ID" value="KAJ3581210.1"/>
    <property type="molecule type" value="Genomic_DNA"/>
</dbReference>
<dbReference type="GO" id="GO:0016887">
    <property type="term" value="F:ATP hydrolysis activity"/>
    <property type="evidence" value="ECO:0007669"/>
    <property type="project" value="InterPro"/>
</dbReference>
<dbReference type="InterPro" id="IPR027417">
    <property type="entry name" value="P-loop_NTPase"/>
</dbReference>
<dbReference type="GO" id="GO:0016020">
    <property type="term" value="C:membrane"/>
    <property type="evidence" value="ECO:0007669"/>
    <property type="project" value="InterPro"/>
</dbReference>
<protein>
    <recommendedName>
        <fullName evidence="16">Transporter associated with antigen processing, subunit type t, teleost specific</fullName>
    </recommendedName>
</protein>
<dbReference type="Gene3D" id="3.40.50.300">
    <property type="entry name" value="P-loop containing nucleotide triphosphate hydrolases"/>
    <property type="match status" value="1"/>
</dbReference>
<feature type="domain" description="ABC transmembrane type-1" evidence="13">
    <location>
        <begin position="15"/>
        <end position="257"/>
    </location>
</feature>
<feature type="transmembrane region" description="Helical" evidence="11">
    <location>
        <begin position="100"/>
        <end position="120"/>
    </location>
</feature>
<dbReference type="GO" id="GO:0005524">
    <property type="term" value="F:ATP binding"/>
    <property type="evidence" value="ECO:0007669"/>
    <property type="project" value="UniProtKB-KW"/>
</dbReference>
<dbReference type="InterPro" id="IPR003593">
    <property type="entry name" value="AAA+_ATPase"/>
</dbReference>
<dbReference type="SMART" id="SM00382">
    <property type="entry name" value="AAA"/>
    <property type="match status" value="1"/>
</dbReference>
<evidence type="ECO:0008006" key="16">
    <source>
        <dbReference type="Google" id="ProtNLM"/>
    </source>
</evidence>
<proteinExistence type="inferred from homology"/>
<evidence type="ECO:0000256" key="4">
    <source>
        <dbReference type="ARBA" id="ARBA00022692"/>
    </source>
</evidence>
<dbReference type="FunFam" id="3.40.50.300:FF:000140">
    <property type="entry name" value="Lipid A export ATP-binding/permease protein MsbA"/>
    <property type="match status" value="1"/>
</dbReference>
<comment type="caution">
    <text evidence="14">The sequence shown here is derived from an EMBL/GenBank/DDBJ whole genome shotgun (WGS) entry which is preliminary data.</text>
</comment>
<evidence type="ECO:0000259" key="13">
    <source>
        <dbReference type="PROSITE" id="PS50929"/>
    </source>
</evidence>
<feature type="domain" description="ABC transporter" evidence="12">
    <location>
        <begin position="290"/>
        <end position="524"/>
    </location>
</feature>
<reference evidence="14" key="1">
    <citation type="submission" date="2022-07" db="EMBL/GenBank/DDBJ databases">
        <title>Chromosome-level genome of Muraenolepis orangiensis.</title>
        <authorList>
            <person name="Kim J."/>
        </authorList>
    </citation>
    <scope>NUCLEOTIDE SEQUENCE</scope>
    <source>
        <strain evidence="14">KU_S4_2022</strain>
        <tissue evidence="14">Muscle</tissue>
    </source>
</reference>
<sequence>MLRGQLYQTHYLKELGGLALVSLGSSLFTGLRGGTFMWILARLNQRVKSLLYSSLLKQDIHFFEENKPGSLASRLHSDVDAMGRTVVMNCNLLARSTLKIALMLMMTLWLSWQLTLLVMVEMRLQIVLQSRYNEYRKEVKEQVLDCEAEINRLASQTLGNIRVVRSCRAERYEATEYDRVLNHMRDIKRRKGIYSPVFLLVRRLLSVGIRVLILVRGRALVSSGQITVGDLLAFFFYQNPLSNSIQELIFGMGDMASTVGVISKVFSYLDRTPTGTLAGDLAPHTLEGKISFRNVTFAYPSAPDRHVLQSLSMELPAGKMTAIVGPSGGGKTSCVSLLKRLYEPQGGQVLLDGEPLHSYQYKYLHQKVTLVPQNPQLFSGSVGSNIAYGLENCTRGMMEEAAARASASGFIESLEQKYDTEVGECGVRLGEGLKQCVAIARALVRRPQVIILDEATSHMDANIQHAVAQKVMVQGVTLLVVAHQLKTVEQADHIIFMDGGAVLEQGTHQELMERRGRYQRSYQGAFP</sequence>
<evidence type="ECO:0000256" key="7">
    <source>
        <dbReference type="ARBA" id="ARBA00022856"/>
    </source>
</evidence>
<dbReference type="InterPro" id="IPR036640">
    <property type="entry name" value="ABC1_TM_sf"/>
</dbReference>
<evidence type="ECO:0000256" key="1">
    <source>
        <dbReference type="ARBA" id="ARBA00004127"/>
    </source>
</evidence>
<keyword evidence="6" id="KW-0067">ATP-binding</keyword>
<dbReference type="InterPro" id="IPR039421">
    <property type="entry name" value="Type_1_exporter"/>
</dbReference>
<keyword evidence="3" id="KW-0813">Transport</keyword>
<dbReference type="Pfam" id="PF00664">
    <property type="entry name" value="ABC_membrane"/>
    <property type="match status" value="1"/>
</dbReference>
<dbReference type="InterPro" id="IPR003439">
    <property type="entry name" value="ABC_transporter-like_ATP-bd"/>
</dbReference>
<keyword evidence="7" id="KW-0571">Peptide transport</keyword>
<dbReference type="GO" id="GO:0015421">
    <property type="term" value="F:ABC-type oligopeptide transporter activity"/>
    <property type="evidence" value="ECO:0007669"/>
    <property type="project" value="TreeGrafter"/>
</dbReference>
<keyword evidence="9 11" id="KW-1133">Transmembrane helix</keyword>
<keyword evidence="10 11" id="KW-0472">Membrane</keyword>
<dbReference type="GO" id="GO:0012505">
    <property type="term" value="C:endomembrane system"/>
    <property type="evidence" value="ECO:0007669"/>
    <property type="project" value="UniProtKB-SubCell"/>
</dbReference>
<dbReference type="SUPFAM" id="SSF52540">
    <property type="entry name" value="P-loop containing nucleoside triphosphate hydrolases"/>
    <property type="match status" value="1"/>
</dbReference>
<evidence type="ECO:0000313" key="14">
    <source>
        <dbReference type="EMBL" id="KAJ3581210.1"/>
    </source>
</evidence>
<dbReference type="PROSITE" id="PS50929">
    <property type="entry name" value="ABC_TM1F"/>
    <property type="match status" value="1"/>
</dbReference>
<keyword evidence="7" id="KW-0653">Protein transport</keyword>
<accession>A0A9Q0D653</accession>
<evidence type="ECO:0000256" key="6">
    <source>
        <dbReference type="ARBA" id="ARBA00022840"/>
    </source>
</evidence>
<dbReference type="PANTHER" id="PTHR43394">
    <property type="entry name" value="ATP-DEPENDENT PERMEASE MDL1, MITOCHONDRIAL"/>
    <property type="match status" value="1"/>
</dbReference>
<evidence type="ECO:0000256" key="3">
    <source>
        <dbReference type="ARBA" id="ARBA00022448"/>
    </source>
</evidence>
<keyword evidence="15" id="KW-1185">Reference proteome</keyword>
<evidence type="ECO:0000256" key="2">
    <source>
        <dbReference type="ARBA" id="ARBA00006493"/>
    </source>
</evidence>
<comment type="similarity">
    <text evidence="2">Belongs to the ABC transporter superfamily. ABCB family. MHC peptide exporter (TC 3.A.1.209) subfamily.</text>
</comment>
<evidence type="ECO:0000313" key="15">
    <source>
        <dbReference type="Proteomes" id="UP001148018"/>
    </source>
</evidence>
<dbReference type="Gene3D" id="1.20.1560.10">
    <property type="entry name" value="ABC transporter type 1, transmembrane domain"/>
    <property type="match status" value="1"/>
</dbReference>
<keyword evidence="4 11" id="KW-0812">Transmembrane</keyword>
<evidence type="ECO:0000256" key="9">
    <source>
        <dbReference type="ARBA" id="ARBA00022989"/>
    </source>
</evidence>
<keyword evidence="5" id="KW-0547">Nucleotide-binding</keyword>
<dbReference type="PROSITE" id="PS50893">
    <property type="entry name" value="ABC_TRANSPORTER_2"/>
    <property type="match status" value="1"/>
</dbReference>